<comment type="caution">
    <text evidence="3">The sequence shown here is derived from an EMBL/GenBank/DDBJ whole genome shotgun (WGS) entry which is preliminary data.</text>
</comment>
<dbReference type="OrthoDB" id="5308957at2759"/>
<organism evidence="3 4">
    <name type="scientific">Letharia columbiana</name>
    <dbReference type="NCBI Taxonomy" id="112416"/>
    <lineage>
        <taxon>Eukaryota</taxon>
        <taxon>Fungi</taxon>
        <taxon>Dikarya</taxon>
        <taxon>Ascomycota</taxon>
        <taxon>Pezizomycotina</taxon>
        <taxon>Lecanoromycetes</taxon>
        <taxon>OSLEUM clade</taxon>
        <taxon>Lecanoromycetidae</taxon>
        <taxon>Lecanorales</taxon>
        <taxon>Lecanorineae</taxon>
        <taxon>Parmeliaceae</taxon>
        <taxon>Letharia</taxon>
    </lineage>
</organism>
<feature type="region of interest" description="Disordered" evidence="1">
    <location>
        <begin position="330"/>
        <end position="353"/>
    </location>
</feature>
<dbReference type="PANTHER" id="PTHR38788:SF3">
    <property type="entry name" value="CLR5 DOMAIN-CONTAINING PROTEIN"/>
    <property type="match status" value="1"/>
</dbReference>
<dbReference type="RefSeq" id="XP_037168338.1">
    <property type="nucleotide sequence ID" value="XM_037304845.1"/>
</dbReference>
<dbReference type="InterPro" id="IPR025676">
    <property type="entry name" value="Clr5_dom"/>
</dbReference>
<proteinExistence type="predicted"/>
<dbReference type="GeneID" id="59284585"/>
<dbReference type="EMBL" id="JACCJC010000007">
    <property type="protein sequence ID" value="KAF6239042.1"/>
    <property type="molecule type" value="Genomic_DNA"/>
</dbReference>
<dbReference type="AlphaFoldDB" id="A0A8H6L800"/>
<accession>A0A8H6L800</accession>
<evidence type="ECO:0000313" key="3">
    <source>
        <dbReference type="EMBL" id="KAF6239042.1"/>
    </source>
</evidence>
<name>A0A8H6L800_9LECA</name>
<sequence length="422" mass="47902">MASQSTRPAEGGSSVPQRARRIPDGEWEIWREKLVNLFLEDDVPRKEIVAIMAEKHHFIITEVQLKNRFKKWDVKKYIPDDDLRVMLSLKRKRQSLGKDARFQYKGHDVEQERMERAWKRQRGPLQSPDFVPSYIKMYTSRQHSPQDALSGASLNSTDRQSIAPQIFDMPLLEQYQTRGSPNVAFHNPFEFDFDFNFDIPPVMQESDDHSLAYAGQSSGDLVMAEAPIAAPLQIEGADFGGDVIPSTEMQGEHSGISRVLQDDDSRKHLPTTQLSRASSSQVSCIDWRRYLNFSPSMNSSSGSPAMAFQSPRYPSRPLSTIHVRTRSSPGAFLHDKTVGASPERQGSQSKTSEQFNGRLTFLASDHTDPESVMLPLQLLRSNFIESVGLVPSDASIRRNRAVRVPHSIIFAPRYRVPGYRWR</sequence>
<evidence type="ECO:0000256" key="1">
    <source>
        <dbReference type="SAM" id="MobiDB-lite"/>
    </source>
</evidence>
<reference evidence="3 4" key="1">
    <citation type="journal article" date="2020" name="Genomics">
        <title>Complete, high-quality genomes from long-read metagenomic sequencing of two wolf lichen thalli reveals enigmatic genome architecture.</title>
        <authorList>
            <person name="McKenzie S.K."/>
            <person name="Walston R.F."/>
            <person name="Allen J.L."/>
        </authorList>
    </citation>
    <scope>NUCLEOTIDE SEQUENCE [LARGE SCALE GENOMIC DNA]</scope>
    <source>
        <strain evidence="3">WasteWater2</strain>
    </source>
</reference>
<protein>
    <recommendedName>
        <fullName evidence="2">Clr5 domain-containing protein</fullName>
    </recommendedName>
</protein>
<dbReference type="PANTHER" id="PTHR38788">
    <property type="entry name" value="CLR5 DOMAIN-CONTAINING PROTEIN"/>
    <property type="match status" value="1"/>
</dbReference>
<evidence type="ECO:0000313" key="4">
    <source>
        <dbReference type="Proteomes" id="UP000578531"/>
    </source>
</evidence>
<evidence type="ECO:0000259" key="2">
    <source>
        <dbReference type="Pfam" id="PF14420"/>
    </source>
</evidence>
<feature type="compositionally biased region" description="Polar residues" evidence="1">
    <location>
        <begin position="344"/>
        <end position="353"/>
    </location>
</feature>
<dbReference type="Pfam" id="PF14420">
    <property type="entry name" value="Clr5"/>
    <property type="match status" value="1"/>
</dbReference>
<keyword evidence="4" id="KW-1185">Reference proteome</keyword>
<dbReference type="Proteomes" id="UP000578531">
    <property type="component" value="Unassembled WGS sequence"/>
</dbReference>
<feature type="region of interest" description="Disordered" evidence="1">
    <location>
        <begin position="245"/>
        <end position="275"/>
    </location>
</feature>
<gene>
    <name evidence="3" type="ORF">HO173_002914</name>
</gene>
<feature type="domain" description="Clr5" evidence="2">
    <location>
        <begin position="24"/>
        <end position="76"/>
    </location>
</feature>